<proteinExistence type="predicted"/>
<dbReference type="Proteomes" id="UP000803844">
    <property type="component" value="Unassembled WGS sequence"/>
</dbReference>
<dbReference type="AlphaFoldDB" id="A0A9P4XSF2"/>
<dbReference type="Pfam" id="PF20150">
    <property type="entry name" value="2EXR"/>
    <property type="match status" value="1"/>
</dbReference>
<dbReference type="InterPro" id="IPR045518">
    <property type="entry name" value="2EXR"/>
</dbReference>
<reference evidence="2" key="1">
    <citation type="journal article" date="2020" name="Phytopathology">
        <title>Genome sequence of the chestnut blight fungus Cryphonectria parasitica EP155: A fundamental resource for an archetypical invasive plant pathogen.</title>
        <authorList>
            <person name="Crouch J.A."/>
            <person name="Dawe A."/>
            <person name="Aerts A."/>
            <person name="Barry K."/>
            <person name="Churchill A.C.L."/>
            <person name="Grimwood J."/>
            <person name="Hillman B."/>
            <person name="Milgroom M.G."/>
            <person name="Pangilinan J."/>
            <person name="Smith M."/>
            <person name="Salamov A."/>
            <person name="Schmutz J."/>
            <person name="Yadav J."/>
            <person name="Grigoriev I.V."/>
            <person name="Nuss D."/>
        </authorList>
    </citation>
    <scope>NUCLEOTIDE SEQUENCE</scope>
    <source>
        <strain evidence="2">EP155</strain>
    </source>
</reference>
<gene>
    <name evidence="2" type="ORF">M406DRAFT_335214</name>
</gene>
<protein>
    <recommendedName>
        <fullName evidence="1">2EXR domain-containing protein</fullName>
    </recommendedName>
</protein>
<name>A0A9P4XSF2_CRYP1</name>
<accession>A0A9P4XSF2</accession>
<dbReference type="GeneID" id="63838138"/>
<feature type="domain" description="2EXR" evidence="1">
    <location>
        <begin position="28"/>
        <end position="139"/>
    </location>
</feature>
<evidence type="ECO:0000259" key="1">
    <source>
        <dbReference type="Pfam" id="PF20150"/>
    </source>
</evidence>
<comment type="caution">
    <text evidence="2">The sequence shown here is derived from an EMBL/GenBank/DDBJ whole genome shotgun (WGS) entry which is preliminary data.</text>
</comment>
<evidence type="ECO:0000313" key="3">
    <source>
        <dbReference type="Proteomes" id="UP000803844"/>
    </source>
</evidence>
<evidence type="ECO:0000313" key="2">
    <source>
        <dbReference type="EMBL" id="KAF3760002.1"/>
    </source>
</evidence>
<dbReference type="EMBL" id="MU032354">
    <property type="protein sequence ID" value="KAF3760002.1"/>
    <property type="molecule type" value="Genomic_DNA"/>
</dbReference>
<sequence length="422" mass="47355">MSLELPAHFQIFDGAQEDANHAARPQSFTLFSQLPQELRRKIWRTSLQRERMIQICIHPLQNTNAGSHAHTGYGAAVRGRRVPSKLLRICREARNEALAFYRVHIPCSFTHGTPEQERAAACTAPGRDLLPFSPEYDILQLIPYWPDYTLITDFLLSLCALDPRCVGLRSLAVDISQLRLQSQQGALPPPAAGAARMAALRALFAGLHEVFLITALPLGRMLVPARDRRTGDSAVLLLNSAMPVRAHTPAFTRLPRDSRPIDQDLRRVYMADGHIGAVHSGHAFLARLGIELGDLQAQVSWLVTFEPAREIYSREMAEAFLQGEEDRCSSEQVPKPGLADHLERLVDQGLASAHNTMKGLYELPDVAFGFWRFPLYPSQTFVEKGLGEEEEDGWEFAFNWVTRPLNDLSDCWPELVLMNLAY</sequence>
<dbReference type="PANTHER" id="PTHR35910:SF6">
    <property type="entry name" value="2EXR DOMAIN-CONTAINING PROTEIN"/>
    <property type="match status" value="1"/>
</dbReference>
<organism evidence="2 3">
    <name type="scientific">Cryphonectria parasitica (strain ATCC 38755 / EP155)</name>
    <dbReference type="NCBI Taxonomy" id="660469"/>
    <lineage>
        <taxon>Eukaryota</taxon>
        <taxon>Fungi</taxon>
        <taxon>Dikarya</taxon>
        <taxon>Ascomycota</taxon>
        <taxon>Pezizomycotina</taxon>
        <taxon>Sordariomycetes</taxon>
        <taxon>Sordariomycetidae</taxon>
        <taxon>Diaporthales</taxon>
        <taxon>Cryphonectriaceae</taxon>
        <taxon>Cryphonectria-Endothia species complex</taxon>
        <taxon>Cryphonectria</taxon>
    </lineage>
</organism>
<keyword evidence="3" id="KW-1185">Reference proteome</keyword>
<dbReference type="RefSeq" id="XP_040770981.1">
    <property type="nucleotide sequence ID" value="XM_040921009.1"/>
</dbReference>
<dbReference type="PANTHER" id="PTHR35910">
    <property type="entry name" value="2EXR DOMAIN-CONTAINING PROTEIN"/>
    <property type="match status" value="1"/>
</dbReference>
<dbReference type="OrthoDB" id="3469466at2759"/>